<keyword evidence="4" id="KW-0963">Cytoplasm</keyword>
<dbReference type="Pfam" id="PF01423">
    <property type="entry name" value="LSM"/>
    <property type="match status" value="1"/>
</dbReference>
<evidence type="ECO:0000256" key="6">
    <source>
        <dbReference type="ARBA" id="ARBA00023187"/>
    </source>
</evidence>
<dbReference type="SMART" id="SM00651">
    <property type="entry name" value="Sm"/>
    <property type="match status" value="1"/>
</dbReference>
<dbReference type="InterPro" id="IPR034099">
    <property type="entry name" value="SmD3"/>
</dbReference>
<evidence type="ECO:0000256" key="2">
    <source>
        <dbReference type="ARBA" id="ARBA00004514"/>
    </source>
</evidence>
<keyword evidence="13" id="KW-1185">Reference proteome</keyword>
<comment type="caution">
    <text evidence="12">The sequence shown here is derived from an EMBL/GenBank/DDBJ whole genome shotgun (WGS) entry which is preliminary data.</text>
</comment>
<evidence type="ECO:0000256" key="9">
    <source>
        <dbReference type="ARBA" id="ARBA00025892"/>
    </source>
</evidence>
<reference evidence="12 13" key="1">
    <citation type="journal article" date="2015" name="Environ. Microbiol.">
        <title>Metagenome sequence of Elaphomyces granulatus from sporocarp tissue reveals Ascomycota ectomycorrhizal fingerprints of genome expansion and a Proteobacteria-rich microbiome.</title>
        <authorList>
            <person name="Quandt C.A."/>
            <person name="Kohler A."/>
            <person name="Hesse C.N."/>
            <person name="Sharpton T.J."/>
            <person name="Martin F."/>
            <person name="Spatafora J.W."/>
        </authorList>
    </citation>
    <scope>NUCLEOTIDE SEQUENCE [LARGE SCALE GENOMIC DNA]</scope>
    <source>
        <strain evidence="12 13">OSC145934</strain>
    </source>
</reference>
<dbReference type="CDD" id="cd01721">
    <property type="entry name" value="Sm_D3"/>
    <property type="match status" value="1"/>
</dbReference>
<dbReference type="Proteomes" id="UP000243515">
    <property type="component" value="Unassembled WGS sequence"/>
</dbReference>
<sequence length="211" mass="23397">LRFCYKLFACHSIPFQDPLNKSSLSSDRVVFGIASSVNYPPRFQLAGECKLPAAVRRTTMGKLTSTIGIPIKLLNEAQGHVVTLEITSGQVYRGKLLEAEDNMNVQLKDITVTARDGRVSHLDQVYIRGSHVRFFIVPDMLRCVPRLLFTGNQNPAFVLAPFRMAVSNMCPIAEMHQCSGPEANVEEGLVWRAVRLQLTGPGGREGVEAIW</sequence>
<dbReference type="GO" id="GO:0000387">
    <property type="term" value="P:spliceosomal snRNP assembly"/>
    <property type="evidence" value="ECO:0007669"/>
    <property type="project" value="UniProtKB-UniRule"/>
</dbReference>
<evidence type="ECO:0000313" key="12">
    <source>
        <dbReference type="EMBL" id="OXV11892.1"/>
    </source>
</evidence>
<gene>
    <name evidence="12" type="ORF">Egran_00346</name>
</gene>
<dbReference type="GO" id="GO:0005681">
    <property type="term" value="C:spliceosomal complex"/>
    <property type="evidence" value="ECO:0007669"/>
    <property type="project" value="InterPro"/>
</dbReference>
<dbReference type="InterPro" id="IPR047575">
    <property type="entry name" value="Sm"/>
</dbReference>
<evidence type="ECO:0000259" key="11">
    <source>
        <dbReference type="PROSITE" id="PS52002"/>
    </source>
</evidence>
<dbReference type="FunFam" id="2.30.30.100:FF:000002">
    <property type="entry name" value="Small nuclear ribonucleoprotein Sm D3"/>
    <property type="match status" value="1"/>
</dbReference>
<dbReference type="EMBL" id="NPHW01002236">
    <property type="protein sequence ID" value="OXV11892.1"/>
    <property type="molecule type" value="Genomic_DNA"/>
</dbReference>
<evidence type="ECO:0000313" key="13">
    <source>
        <dbReference type="Proteomes" id="UP000243515"/>
    </source>
</evidence>
<dbReference type="SUPFAM" id="SSF50182">
    <property type="entry name" value="Sm-like ribonucleoproteins"/>
    <property type="match status" value="1"/>
</dbReference>
<evidence type="ECO:0000256" key="10">
    <source>
        <dbReference type="RuleBase" id="RU365050"/>
    </source>
</evidence>
<evidence type="ECO:0000256" key="4">
    <source>
        <dbReference type="ARBA" id="ARBA00022490"/>
    </source>
</evidence>
<evidence type="ECO:0000256" key="1">
    <source>
        <dbReference type="ARBA" id="ARBA00004123"/>
    </source>
</evidence>
<comment type="subcellular location">
    <subcellularLocation>
        <location evidence="2">Cytoplasm</location>
        <location evidence="2">Cytosol</location>
    </subcellularLocation>
    <subcellularLocation>
        <location evidence="1 10">Nucleus</location>
    </subcellularLocation>
</comment>
<comment type="similarity">
    <text evidence="3 10">Belongs to the snRNP core protein family.</text>
</comment>
<name>A0A232M6B5_9EURO</name>
<feature type="non-terminal residue" evidence="12">
    <location>
        <position position="1"/>
    </location>
</feature>
<dbReference type="InterPro" id="IPR001163">
    <property type="entry name" value="Sm_dom_euk/arc"/>
</dbReference>
<accession>A0A232M6B5</accession>
<evidence type="ECO:0000256" key="5">
    <source>
        <dbReference type="ARBA" id="ARBA00022664"/>
    </source>
</evidence>
<evidence type="ECO:0000256" key="7">
    <source>
        <dbReference type="ARBA" id="ARBA00023242"/>
    </source>
</evidence>
<dbReference type="Gene3D" id="2.30.30.100">
    <property type="match status" value="1"/>
</dbReference>
<comment type="subunit">
    <text evidence="9">Component of the heptameric LSM1-LSM7 complex, which consists of LSM1, LSM2, LSM3, LSM4, LSM5, LSM6 and LSM7. Component of the heptameric LSM2-LSM8 complex, which consists of LSM2, LSM3, LSM4, LSM5, LSM6, LSM7 and LSM8. The LSm subunits form a seven-membered ring structure with a doughnut shape.</text>
</comment>
<dbReference type="GO" id="GO:0003723">
    <property type="term" value="F:RNA binding"/>
    <property type="evidence" value="ECO:0007669"/>
    <property type="project" value="InterPro"/>
</dbReference>
<dbReference type="PROSITE" id="PS52002">
    <property type="entry name" value="SM"/>
    <property type="match status" value="1"/>
</dbReference>
<dbReference type="PANTHER" id="PTHR23338">
    <property type="entry name" value="SMALL NUCLEAR RIBONUCLEOPROTEIN SM"/>
    <property type="match status" value="1"/>
</dbReference>
<keyword evidence="8 10" id="KW-0687">Ribonucleoprotein</keyword>
<dbReference type="OrthoDB" id="6425924at2759"/>
<dbReference type="InterPro" id="IPR027141">
    <property type="entry name" value="LSm4/Sm_D1/D3"/>
</dbReference>
<organism evidence="12 13">
    <name type="scientific">Elaphomyces granulatus</name>
    <dbReference type="NCBI Taxonomy" id="519963"/>
    <lineage>
        <taxon>Eukaryota</taxon>
        <taxon>Fungi</taxon>
        <taxon>Dikarya</taxon>
        <taxon>Ascomycota</taxon>
        <taxon>Pezizomycotina</taxon>
        <taxon>Eurotiomycetes</taxon>
        <taxon>Eurotiomycetidae</taxon>
        <taxon>Eurotiales</taxon>
        <taxon>Elaphomycetaceae</taxon>
        <taxon>Elaphomyces</taxon>
    </lineage>
</organism>
<evidence type="ECO:0000256" key="8">
    <source>
        <dbReference type="ARBA" id="ARBA00023274"/>
    </source>
</evidence>
<evidence type="ECO:0000256" key="3">
    <source>
        <dbReference type="ARBA" id="ARBA00008146"/>
    </source>
</evidence>
<protein>
    <recommendedName>
        <fullName evidence="10">Small nuclear ribonucleoprotein Sm D3</fullName>
        <shortName evidence="10">Sm-D3</shortName>
    </recommendedName>
    <alternativeName>
        <fullName evidence="10">snRNP core protein D3</fullName>
    </alternativeName>
</protein>
<dbReference type="InterPro" id="IPR010920">
    <property type="entry name" value="LSM_dom_sf"/>
</dbReference>
<proteinExistence type="inferred from homology"/>
<dbReference type="AlphaFoldDB" id="A0A232M6B5"/>
<keyword evidence="5 10" id="KW-0507">mRNA processing</keyword>
<dbReference type="GO" id="GO:0005829">
    <property type="term" value="C:cytosol"/>
    <property type="evidence" value="ECO:0007669"/>
    <property type="project" value="UniProtKB-SubCell"/>
</dbReference>
<keyword evidence="7 10" id="KW-0539">Nucleus</keyword>
<feature type="domain" description="Sm" evidence="11">
    <location>
        <begin position="69"/>
        <end position="141"/>
    </location>
</feature>
<keyword evidence="6 10" id="KW-0508">mRNA splicing</keyword>
<dbReference type="GO" id="GO:0005685">
    <property type="term" value="C:U1 snRNP"/>
    <property type="evidence" value="ECO:0007669"/>
    <property type="project" value="UniProtKB-ARBA"/>
</dbReference>